<dbReference type="SUPFAM" id="SSF55781">
    <property type="entry name" value="GAF domain-like"/>
    <property type="match status" value="1"/>
</dbReference>
<dbReference type="PROSITE" id="PS51078">
    <property type="entry name" value="ICLR_ED"/>
    <property type="match status" value="1"/>
</dbReference>
<dbReference type="RefSeq" id="WP_083701241.1">
    <property type="nucleotide sequence ID" value="NZ_BMEH01000004.1"/>
</dbReference>
<proteinExistence type="predicted"/>
<evidence type="ECO:0000256" key="1">
    <source>
        <dbReference type="ARBA" id="ARBA00023015"/>
    </source>
</evidence>
<dbReference type="InterPro" id="IPR050707">
    <property type="entry name" value="HTH_MetabolicPath_Reg"/>
</dbReference>
<dbReference type="SMART" id="SM00346">
    <property type="entry name" value="HTH_ICLR"/>
    <property type="match status" value="1"/>
</dbReference>
<name>A0A1N7NYH6_9RHOB</name>
<dbReference type="Gene3D" id="3.30.450.40">
    <property type="match status" value="1"/>
</dbReference>
<keyword evidence="2" id="KW-0238">DNA-binding</keyword>
<evidence type="ECO:0000259" key="5">
    <source>
        <dbReference type="PROSITE" id="PS51078"/>
    </source>
</evidence>
<dbReference type="InterPro" id="IPR029016">
    <property type="entry name" value="GAF-like_dom_sf"/>
</dbReference>
<feature type="domain" description="HTH iclR-type" evidence="4">
    <location>
        <begin position="14"/>
        <end position="74"/>
    </location>
</feature>
<dbReference type="PANTHER" id="PTHR30136">
    <property type="entry name" value="HELIX-TURN-HELIX TRANSCRIPTIONAL REGULATOR, ICLR FAMILY"/>
    <property type="match status" value="1"/>
</dbReference>
<evidence type="ECO:0000259" key="4">
    <source>
        <dbReference type="PROSITE" id="PS51077"/>
    </source>
</evidence>
<evidence type="ECO:0000313" key="6">
    <source>
        <dbReference type="EMBL" id="SIT03336.1"/>
    </source>
</evidence>
<dbReference type="EMBL" id="FTOT01000004">
    <property type="protein sequence ID" value="SIT03336.1"/>
    <property type="molecule type" value="Genomic_DNA"/>
</dbReference>
<sequence length="259" mass="27833">MADRPPMDTDKEVSLTFAKGLDVIEAFAGTERRLSVSELAARTGLNRAVTRRLVRTLEMKGYARADRGQYELTPHVLRLIRGFIEGRSLPQIVHPILRRLAEEIGESTSFAMLDDTEAVYVAHAFLPSRFTLNRVTVGSRVPLLPTAAGRVILAFLPVGERAALTARLAAAAPAPQTPDEAHRMATILADCQRLGYCLSDSDYVEGVASLAVPVFDGLQHVTGAISIIFPTHGLDAAEIAGRIAPRMQAGAAELSGALP</sequence>
<dbReference type="GO" id="GO:0003700">
    <property type="term" value="F:DNA-binding transcription factor activity"/>
    <property type="evidence" value="ECO:0007669"/>
    <property type="project" value="TreeGrafter"/>
</dbReference>
<dbReference type="PROSITE" id="PS51077">
    <property type="entry name" value="HTH_ICLR"/>
    <property type="match status" value="1"/>
</dbReference>
<dbReference type="InterPro" id="IPR005471">
    <property type="entry name" value="Tscrpt_reg_IclR_N"/>
</dbReference>
<dbReference type="OrthoDB" id="6057486at2"/>
<dbReference type="PANTHER" id="PTHR30136:SF34">
    <property type="entry name" value="TRANSCRIPTIONAL REGULATOR"/>
    <property type="match status" value="1"/>
</dbReference>
<organism evidence="6 7">
    <name type="scientific">Gemmobacter megaterium</name>
    <dbReference type="NCBI Taxonomy" id="1086013"/>
    <lineage>
        <taxon>Bacteria</taxon>
        <taxon>Pseudomonadati</taxon>
        <taxon>Pseudomonadota</taxon>
        <taxon>Alphaproteobacteria</taxon>
        <taxon>Rhodobacterales</taxon>
        <taxon>Paracoccaceae</taxon>
        <taxon>Gemmobacter</taxon>
    </lineage>
</organism>
<dbReference type="Gene3D" id="1.10.10.10">
    <property type="entry name" value="Winged helix-like DNA-binding domain superfamily/Winged helix DNA-binding domain"/>
    <property type="match status" value="1"/>
</dbReference>
<evidence type="ECO:0000313" key="7">
    <source>
        <dbReference type="Proteomes" id="UP000186141"/>
    </source>
</evidence>
<keyword evidence="7" id="KW-1185">Reference proteome</keyword>
<dbReference type="InterPro" id="IPR036388">
    <property type="entry name" value="WH-like_DNA-bd_sf"/>
</dbReference>
<dbReference type="GO" id="GO:0045892">
    <property type="term" value="P:negative regulation of DNA-templated transcription"/>
    <property type="evidence" value="ECO:0007669"/>
    <property type="project" value="TreeGrafter"/>
</dbReference>
<dbReference type="InterPro" id="IPR014757">
    <property type="entry name" value="Tscrpt_reg_IclR_C"/>
</dbReference>
<gene>
    <name evidence="6" type="ORF">SAMN05421774_104237</name>
</gene>
<evidence type="ECO:0000256" key="3">
    <source>
        <dbReference type="ARBA" id="ARBA00023163"/>
    </source>
</evidence>
<reference evidence="6 7" key="1">
    <citation type="submission" date="2017-01" db="EMBL/GenBank/DDBJ databases">
        <authorList>
            <person name="Mah S.A."/>
            <person name="Swanson W.J."/>
            <person name="Moy G.W."/>
            <person name="Vacquier V.D."/>
        </authorList>
    </citation>
    <scope>NUCLEOTIDE SEQUENCE [LARGE SCALE GENOMIC DNA]</scope>
    <source>
        <strain evidence="6 7">DSM 26375</strain>
    </source>
</reference>
<dbReference type="InterPro" id="IPR036390">
    <property type="entry name" value="WH_DNA-bd_sf"/>
</dbReference>
<accession>A0A1N7NYH6</accession>
<evidence type="ECO:0000256" key="2">
    <source>
        <dbReference type="ARBA" id="ARBA00023125"/>
    </source>
</evidence>
<dbReference type="AlphaFoldDB" id="A0A1N7NYH6"/>
<keyword evidence="3" id="KW-0804">Transcription</keyword>
<feature type="domain" description="IclR-ED" evidence="5">
    <location>
        <begin position="75"/>
        <end position="259"/>
    </location>
</feature>
<dbReference type="Pfam" id="PF01614">
    <property type="entry name" value="IclR_C"/>
    <property type="match status" value="1"/>
</dbReference>
<dbReference type="SUPFAM" id="SSF46785">
    <property type="entry name" value="Winged helix' DNA-binding domain"/>
    <property type="match status" value="1"/>
</dbReference>
<dbReference type="GO" id="GO:0003677">
    <property type="term" value="F:DNA binding"/>
    <property type="evidence" value="ECO:0007669"/>
    <property type="project" value="UniProtKB-KW"/>
</dbReference>
<dbReference type="STRING" id="1086013.SAMN05421774_104237"/>
<protein>
    <submittedName>
        <fullName evidence="6">Transcriptional regulator, IclR family</fullName>
    </submittedName>
</protein>
<dbReference type="Proteomes" id="UP000186141">
    <property type="component" value="Unassembled WGS sequence"/>
</dbReference>
<dbReference type="Pfam" id="PF09339">
    <property type="entry name" value="HTH_IclR"/>
    <property type="match status" value="1"/>
</dbReference>
<keyword evidence="1" id="KW-0805">Transcription regulation</keyword>